<organism evidence="1">
    <name type="scientific">Fagus sylvatica</name>
    <name type="common">Beechnut</name>
    <dbReference type="NCBI Taxonomy" id="28930"/>
    <lineage>
        <taxon>Eukaryota</taxon>
        <taxon>Viridiplantae</taxon>
        <taxon>Streptophyta</taxon>
        <taxon>Embryophyta</taxon>
        <taxon>Tracheophyta</taxon>
        <taxon>Spermatophyta</taxon>
        <taxon>Magnoliopsida</taxon>
        <taxon>eudicotyledons</taxon>
        <taxon>Gunneridae</taxon>
        <taxon>Pentapetalae</taxon>
        <taxon>rosids</taxon>
        <taxon>fabids</taxon>
        <taxon>Fagales</taxon>
        <taxon>Fagaceae</taxon>
        <taxon>Fagus</taxon>
    </lineage>
</organism>
<gene>
    <name evidence="1" type="ORF">FSB_LOCUS47109</name>
</gene>
<evidence type="ECO:0000313" key="1">
    <source>
        <dbReference type="EMBL" id="SPD19227.1"/>
    </source>
</evidence>
<protein>
    <submittedName>
        <fullName evidence="1">Uncharacterized protein</fullName>
    </submittedName>
</protein>
<reference evidence="1" key="1">
    <citation type="submission" date="2018-02" db="EMBL/GenBank/DDBJ databases">
        <authorList>
            <person name="Cohen D.B."/>
            <person name="Kent A.D."/>
        </authorList>
    </citation>
    <scope>NUCLEOTIDE SEQUENCE</scope>
</reference>
<name>A0A2N9HZE9_FAGSY</name>
<dbReference type="EMBL" id="OIVN01004779">
    <property type="protein sequence ID" value="SPD19227.1"/>
    <property type="molecule type" value="Genomic_DNA"/>
</dbReference>
<proteinExistence type="predicted"/>
<dbReference type="AlphaFoldDB" id="A0A2N9HZE9"/>
<accession>A0A2N9HZE9</accession>
<sequence>MFRPLLVKGRGSHSMVVVDGVVVGNRLGLADLSLGWLCSTISVSATVELYLVVCDPAIYSYT</sequence>